<dbReference type="EMBL" id="BARW01039470">
    <property type="protein sequence ID" value="GAJ20658.1"/>
    <property type="molecule type" value="Genomic_DNA"/>
</dbReference>
<dbReference type="AlphaFoldDB" id="X1UT20"/>
<dbReference type="PANTHER" id="PTHR36450:SF1">
    <property type="entry name" value="THIOREDOXIN"/>
    <property type="match status" value="1"/>
</dbReference>
<feature type="domain" description="Thioredoxin-like fold" evidence="1">
    <location>
        <begin position="3"/>
        <end position="77"/>
    </location>
</feature>
<reference evidence="2" key="1">
    <citation type="journal article" date="2014" name="Front. Microbiol.">
        <title>High frequency of phylogenetically diverse reductive dehalogenase-homologous genes in deep subseafloor sedimentary metagenomes.</title>
        <authorList>
            <person name="Kawai M."/>
            <person name="Futagami T."/>
            <person name="Toyoda A."/>
            <person name="Takaki Y."/>
            <person name="Nishi S."/>
            <person name="Hori S."/>
            <person name="Arai W."/>
            <person name="Tsubouchi T."/>
            <person name="Morono Y."/>
            <person name="Uchiyama I."/>
            <person name="Ito T."/>
            <person name="Fujiyama A."/>
            <person name="Inagaki F."/>
            <person name="Takami H."/>
        </authorList>
    </citation>
    <scope>NUCLEOTIDE SEQUENCE</scope>
    <source>
        <strain evidence="2">Expedition CK06-06</strain>
    </source>
</reference>
<dbReference type="Pfam" id="PF13192">
    <property type="entry name" value="Thioredoxin_3"/>
    <property type="match status" value="1"/>
</dbReference>
<comment type="caution">
    <text evidence="2">The sequence shown here is derived from an EMBL/GenBank/DDBJ whole genome shotgun (WGS) entry which is preliminary data.</text>
</comment>
<proteinExistence type="predicted"/>
<gene>
    <name evidence="2" type="ORF">S12H4_60109</name>
</gene>
<dbReference type="SUPFAM" id="SSF52833">
    <property type="entry name" value="Thioredoxin-like"/>
    <property type="match status" value="1"/>
</dbReference>
<evidence type="ECO:0000259" key="1">
    <source>
        <dbReference type="Pfam" id="PF13192"/>
    </source>
</evidence>
<dbReference type="InterPro" id="IPR012336">
    <property type="entry name" value="Thioredoxin-like_fold"/>
</dbReference>
<sequence length="85" mass="8970">MVTIKVFGPTPPCAKCKRAEREARKAAEQFPGQVEVVKLDALGPEAEAYGLMVTPTVVIDDEIIGTGKVVPAEQLAAHIRSVLGG</sequence>
<dbReference type="Gene3D" id="3.40.30.10">
    <property type="entry name" value="Glutaredoxin"/>
    <property type="match status" value="1"/>
</dbReference>
<dbReference type="InterPro" id="IPR036249">
    <property type="entry name" value="Thioredoxin-like_sf"/>
</dbReference>
<accession>X1UT20</accession>
<evidence type="ECO:0000313" key="2">
    <source>
        <dbReference type="EMBL" id="GAJ20658.1"/>
    </source>
</evidence>
<organism evidence="2">
    <name type="scientific">marine sediment metagenome</name>
    <dbReference type="NCBI Taxonomy" id="412755"/>
    <lineage>
        <taxon>unclassified sequences</taxon>
        <taxon>metagenomes</taxon>
        <taxon>ecological metagenomes</taxon>
    </lineage>
</organism>
<dbReference type="InterPro" id="IPR005243">
    <property type="entry name" value="THIRX-like_proc"/>
</dbReference>
<protein>
    <recommendedName>
        <fullName evidence="1">Thioredoxin-like fold domain-containing protein</fullName>
    </recommendedName>
</protein>
<name>X1UT20_9ZZZZ</name>
<dbReference type="PANTHER" id="PTHR36450">
    <property type="entry name" value="THIOREDOXIN"/>
    <property type="match status" value="1"/>
</dbReference>